<name>A0ABT7EM28_9GAMM</name>
<dbReference type="EMBL" id="JASJUT010000005">
    <property type="protein sequence ID" value="MDK2596084.1"/>
    <property type="molecule type" value="Genomic_DNA"/>
</dbReference>
<protein>
    <submittedName>
        <fullName evidence="2">Nuclear transport factor 2 family protein</fullName>
    </submittedName>
</protein>
<feature type="signal peptide" evidence="1">
    <location>
        <begin position="1"/>
        <end position="19"/>
    </location>
</feature>
<dbReference type="PROSITE" id="PS51257">
    <property type="entry name" value="PROKAR_LIPOPROTEIN"/>
    <property type="match status" value="1"/>
</dbReference>
<feature type="chain" id="PRO_5046783509" evidence="1">
    <location>
        <begin position="20"/>
        <end position="154"/>
    </location>
</feature>
<comment type="caution">
    <text evidence="2">The sequence shown here is derived from an EMBL/GenBank/DDBJ whole genome shotgun (WGS) entry which is preliminary data.</text>
</comment>
<evidence type="ECO:0000313" key="2">
    <source>
        <dbReference type="EMBL" id="MDK2596084.1"/>
    </source>
</evidence>
<keyword evidence="3" id="KW-1185">Reference proteome</keyword>
<evidence type="ECO:0000256" key="1">
    <source>
        <dbReference type="SAM" id="SignalP"/>
    </source>
</evidence>
<dbReference type="RefSeq" id="WP_284137538.1">
    <property type="nucleotide sequence ID" value="NZ_JASJUT010000005.1"/>
</dbReference>
<dbReference type="SUPFAM" id="SSF54427">
    <property type="entry name" value="NTF2-like"/>
    <property type="match status" value="1"/>
</dbReference>
<proteinExistence type="predicted"/>
<gene>
    <name evidence="2" type="ORF">QNM18_13570</name>
</gene>
<reference evidence="2 3" key="1">
    <citation type="submission" date="2023-05" db="EMBL/GenBank/DDBJ databases">
        <title>Pseudoalteromonas ardens sp. nov., Pseudoalteromonas obscura sp. nov., and Pseudoalteromonas umbrosa sp. nov., isolated from the coral Montipora capitata.</title>
        <authorList>
            <person name="Thomas E.M."/>
            <person name="Smith E.M."/>
            <person name="Papke E."/>
            <person name="Shlafstein M.D."/>
            <person name="Oline D.K."/>
            <person name="Videau P."/>
            <person name="Saw J.H."/>
            <person name="Strangman W.K."/>
            <person name="Ushijima B."/>
        </authorList>
    </citation>
    <scope>NUCLEOTIDE SEQUENCE [LARGE SCALE GENOMIC DNA]</scope>
    <source>
        <strain evidence="2 3">P94</strain>
    </source>
</reference>
<organism evidence="2 3">
    <name type="scientific">Pseudoalteromonas obscura</name>
    <dbReference type="NCBI Taxonomy" id="3048491"/>
    <lineage>
        <taxon>Bacteria</taxon>
        <taxon>Pseudomonadati</taxon>
        <taxon>Pseudomonadota</taxon>
        <taxon>Gammaproteobacteria</taxon>
        <taxon>Alteromonadales</taxon>
        <taxon>Pseudoalteromonadaceae</taxon>
        <taxon>Pseudoalteromonas</taxon>
    </lineage>
</organism>
<dbReference type="Gene3D" id="3.10.450.50">
    <property type="match status" value="1"/>
</dbReference>
<accession>A0ABT7EM28</accession>
<keyword evidence="1" id="KW-0732">Signal</keyword>
<dbReference type="InterPro" id="IPR032710">
    <property type="entry name" value="NTF2-like_dom_sf"/>
</dbReference>
<dbReference type="Proteomes" id="UP001231915">
    <property type="component" value="Unassembled WGS sequence"/>
</dbReference>
<sequence length="154" mass="17419">MKKALFITILSMISCLAHAKGDLTHAQLVAKANGFVAAQNARQQPNSTRKDIEHFLSLLADEFVDEHVKYNFTYTNKAALRDDMVAKLKDKVIHSHIEVNNMMIGRNVVIIKMTESGRVKPAHLDRTIDYKTTNIVSLEFDNSGLITHIRRHHG</sequence>
<evidence type="ECO:0000313" key="3">
    <source>
        <dbReference type="Proteomes" id="UP001231915"/>
    </source>
</evidence>